<sequence>MSNYPSAPPFGGPFAYVPQWPHASTPNSLPSLPPHTFPSNGDYTASISHSNANSFHQNSNIAGLGAFGATGTLPPPLPFMGLPPPPFPSFPLSSVTFPPVPLANGPQPDGRSVAAARTFANDGAVHTLDSQATTESSSRQDSDREEGEVSDMEGQIPSQAKEAGSERSITLNRHQDVSGGICDSALNSGFPRNRTQHLGIKDPGNFAAIPREVSGKTNQAYNPPISIAEVPHGSESEAPNSSAMRPKSPPMSIPKEAQFQLSTKSPSQLRIQAQGALLSLAPHNIRYSELVGEGINPMVLKQLYEEVGIKIATSQPGTSVPSVPVKLVASGHEANATADLPVVKRTAKELTDQEAPQQRKISEVEAANKALTPPVLSSTPQPDGGKPLERKEVIARMLAARAAKTSGTPQLSKPDAENESTVTTAPSVPATETLTLPSSEATESEKEIRVREKNKAQTELARQRIELLKKQGLTRTQSKPRAGSISQNTLQQNNDAVQVSTPPASSPAIRHPLPNRPPAPDPAPSARIPGLFMTEQSSHHEPNIKADGGAVTVSASQPRVTHRKRPRASDFNEPVVTSKSSFGHIQNGGAPDDRLIIDISDDEVFYGEADTDDMDIDSSADQILQDARSKALRGAKIPRLEGYPSSTGSVGQRNNGSFNTKISASSTPQSPFRNNDRQDLRQVDLEIQAMRRRIAEMEEKKKSKSASDLARPPGTLSPSRLSQAENAIPEVGLLQCPPAAAMPSIEKETAESTIISNGTHGTISKKPVSSESGELENLRFKLLRKKEIESGLPVLDAEILRSETRLAEVKEEMERLLAEIAKGKHGRQQLVEELQHLQSEANSHSLDEVETTQRLLENKEPPKNTEEATPMPNDTVDGDLAVPDALALQTGDSEGSRSASLSRDTGAATDLEPASASEPLDTAEHQTVFSAHVTDDLGEAPPAPSLSESGGSAMDESIDSALSEPVQEPALEQTAAASATPPDGSGTSESVDISETGSILMENSHDSLPERPRFTDAAAELPNAGDDDGQVDVRNSRESSAESEASEAYEPPEPDTSADSADELYTPSFSPSSGRGELPDVSAHTVGQPQADKPLTGTVLVSDHAQKEMPGFGFSPYHSPLRFFRAYRYHPNFVDNVSGGYRSLTYSHDIDPMVYVCPFEVAGGVCNDRSCEFQHFRDMTLSDPYVPHVPVANSPLHPEFHFANNCIAQILTTAWFMLTDDKILVQMGSLREGKTQEEKDNYLAGLKQIINDMRRDQVKDFSTVAAEIAAYRRRFLQDPSRILPL</sequence>
<name>A0A507QQU8_MONPU</name>
<accession>A0A507QQU8</accession>
<feature type="compositionally biased region" description="Polar residues" evidence="1">
    <location>
        <begin position="419"/>
        <end position="441"/>
    </location>
</feature>
<proteinExistence type="predicted"/>
<feature type="region of interest" description="Disordered" evidence="1">
    <location>
        <begin position="231"/>
        <end position="250"/>
    </location>
</feature>
<feature type="compositionally biased region" description="Polar residues" evidence="1">
    <location>
        <begin position="473"/>
        <end position="503"/>
    </location>
</feature>
<feature type="region of interest" description="Disordered" evidence="1">
    <location>
        <begin position="839"/>
        <end position="993"/>
    </location>
</feature>
<feature type="compositionally biased region" description="Polar residues" evidence="1">
    <location>
        <begin position="644"/>
        <end position="673"/>
    </location>
</feature>
<feature type="region of interest" description="Disordered" evidence="1">
    <location>
        <begin position="635"/>
        <end position="683"/>
    </location>
</feature>
<evidence type="ECO:0000256" key="1">
    <source>
        <dbReference type="SAM" id="MobiDB-lite"/>
    </source>
</evidence>
<keyword evidence="4" id="KW-1185">Reference proteome</keyword>
<feature type="region of interest" description="Disordered" evidence="1">
    <location>
        <begin position="697"/>
        <end position="720"/>
    </location>
</feature>
<feature type="compositionally biased region" description="Polar residues" evidence="1">
    <location>
        <begin position="890"/>
        <end position="903"/>
    </location>
</feature>
<feature type="compositionally biased region" description="Basic and acidic residues" evidence="1">
    <location>
        <begin position="443"/>
        <end position="469"/>
    </location>
</feature>
<feature type="domain" description="Putative zinc-finger" evidence="2">
    <location>
        <begin position="1157"/>
        <end position="1177"/>
    </location>
</feature>
<feature type="compositionally biased region" description="Pro residues" evidence="1">
    <location>
        <begin position="514"/>
        <end position="523"/>
    </location>
</feature>
<feature type="compositionally biased region" description="Acidic residues" evidence="1">
    <location>
        <begin position="1044"/>
        <end position="1053"/>
    </location>
</feature>
<dbReference type="Pfam" id="PF10650">
    <property type="entry name" value="zf-C3H1"/>
    <property type="match status" value="1"/>
</dbReference>
<feature type="region of interest" description="Disordered" evidence="1">
    <location>
        <begin position="1019"/>
        <end position="1094"/>
    </location>
</feature>
<evidence type="ECO:0000313" key="4">
    <source>
        <dbReference type="Proteomes" id="UP000319663"/>
    </source>
</evidence>
<dbReference type="Proteomes" id="UP000319663">
    <property type="component" value="Unassembled WGS sequence"/>
</dbReference>
<gene>
    <name evidence="3" type="ORF">MPDQ_000768</name>
</gene>
<feature type="region of interest" description="Disordered" evidence="1">
    <location>
        <begin position="124"/>
        <end position="167"/>
    </location>
</feature>
<protein>
    <recommendedName>
        <fullName evidence="2">Putative zinc-finger domain-containing protein</fullName>
    </recommendedName>
</protein>
<evidence type="ECO:0000259" key="2">
    <source>
        <dbReference type="Pfam" id="PF10650"/>
    </source>
</evidence>
<dbReference type="InterPro" id="IPR019607">
    <property type="entry name" value="Putative_zinc-finger_domain"/>
</dbReference>
<feature type="compositionally biased region" description="Basic and acidic residues" evidence="1">
    <location>
        <begin position="674"/>
        <end position="683"/>
    </location>
</feature>
<feature type="region of interest" description="Disordered" evidence="1">
    <location>
        <begin position="750"/>
        <end position="771"/>
    </location>
</feature>
<comment type="caution">
    <text evidence="3">The sequence shown here is derived from an EMBL/GenBank/DDBJ whole genome shotgun (WGS) entry which is preliminary data.</text>
</comment>
<feature type="compositionally biased region" description="Polar residues" evidence="1">
    <location>
        <begin position="751"/>
        <end position="771"/>
    </location>
</feature>
<dbReference type="STRING" id="5098.A0A507QQU8"/>
<reference evidence="3 4" key="1">
    <citation type="submission" date="2019-06" db="EMBL/GenBank/DDBJ databases">
        <title>Wine fermentation using esterase from Monascus purpureus.</title>
        <authorList>
            <person name="Geng C."/>
            <person name="Zhang Y."/>
        </authorList>
    </citation>
    <scope>NUCLEOTIDE SEQUENCE [LARGE SCALE GENOMIC DNA]</scope>
    <source>
        <strain evidence="3">HQ1</strain>
    </source>
</reference>
<feature type="compositionally biased region" description="Polar residues" evidence="1">
    <location>
        <begin position="575"/>
        <end position="584"/>
    </location>
</feature>
<feature type="compositionally biased region" description="Basic and acidic residues" evidence="1">
    <location>
        <begin position="856"/>
        <end position="866"/>
    </location>
</feature>
<dbReference type="EMBL" id="VIFY01000117">
    <property type="protein sequence ID" value="TQB70213.1"/>
    <property type="molecule type" value="Genomic_DNA"/>
</dbReference>
<feature type="region of interest" description="Disordered" evidence="1">
    <location>
        <begin position="349"/>
        <end position="594"/>
    </location>
</feature>
<organism evidence="3 4">
    <name type="scientific">Monascus purpureus</name>
    <name type="common">Red mold</name>
    <name type="synonym">Monascus anka</name>
    <dbReference type="NCBI Taxonomy" id="5098"/>
    <lineage>
        <taxon>Eukaryota</taxon>
        <taxon>Fungi</taxon>
        <taxon>Dikarya</taxon>
        <taxon>Ascomycota</taxon>
        <taxon>Pezizomycotina</taxon>
        <taxon>Eurotiomycetes</taxon>
        <taxon>Eurotiomycetidae</taxon>
        <taxon>Eurotiales</taxon>
        <taxon>Aspergillaceae</taxon>
        <taxon>Monascus</taxon>
    </lineage>
</organism>
<evidence type="ECO:0000313" key="3">
    <source>
        <dbReference type="EMBL" id="TQB70213.1"/>
    </source>
</evidence>